<protein>
    <submittedName>
        <fullName evidence="3">Tyrosine-protein phosphatase</fullName>
    </submittedName>
</protein>
<feature type="domain" description="Tyrosine specific protein phosphatases" evidence="2">
    <location>
        <begin position="109"/>
        <end position="146"/>
    </location>
</feature>
<dbReference type="InterPro" id="IPR000387">
    <property type="entry name" value="Tyr_Pase_dom"/>
</dbReference>
<accession>A0ABT5V5Z8</accession>
<dbReference type="InterPro" id="IPR026893">
    <property type="entry name" value="Tyr/Ser_Pase_IphP-type"/>
</dbReference>
<dbReference type="PANTHER" id="PTHR31126:SF1">
    <property type="entry name" value="TYROSINE SPECIFIC PROTEIN PHOSPHATASES DOMAIN-CONTAINING PROTEIN"/>
    <property type="match status" value="1"/>
</dbReference>
<gene>
    <name evidence="3" type="ORF">PWJ81_04860</name>
</gene>
<dbReference type="Pfam" id="PF13350">
    <property type="entry name" value="Y_phosphatase3"/>
    <property type="match status" value="1"/>
</dbReference>
<proteinExistence type="inferred from homology"/>
<dbReference type="InterPro" id="IPR016130">
    <property type="entry name" value="Tyr_Pase_AS"/>
</dbReference>
<dbReference type="Proteomes" id="UP001219297">
    <property type="component" value="Unassembled WGS sequence"/>
</dbReference>
<reference evidence="3 4" key="1">
    <citation type="submission" date="2023-02" db="EMBL/GenBank/DDBJ databases">
        <title>Defining the Infant Male Urobiome and Moving Towards Mechanisms in Urobiome Research.</title>
        <authorList>
            <person name="Reasoner S."/>
            <person name="Flores V."/>
            <person name="Van Horn G."/>
            <person name="Morales G."/>
            <person name="Peard L."/>
            <person name="Abelson B."/>
            <person name="Manuel C."/>
            <person name="Lee J."/>
            <person name="Baker B."/>
            <person name="Williams T."/>
            <person name="Schmitz J."/>
            <person name="Clayton D."/>
            <person name="Hadjifrangiskou M."/>
        </authorList>
    </citation>
    <scope>NUCLEOTIDE SEQUENCE [LARGE SCALE GENOMIC DNA]</scope>
    <source>
        <strain evidence="3 4">AS1053</strain>
    </source>
</reference>
<evidence type="ECO:0000259" key="2">
    <source>
        <dbReference type="PROSITE" id="PS50056"/>
    </source>
</evidence>
<dbReference type="PROSITE" id="PS50056">
    <property type="entry name" value="TYR_PHOSPHATASE_2"/>
    <property type="match status" value="1"/>
</dbReference>
<dbReference type="EMBL" id="JARBHI010000009">
    <property type="protein sequence ID" value="MDE1656397.1"/>
    <property type="molecule type" value="Genomic_DNA"/>
</dbReference>
<dbReference type="Gene3D" id="3.90.190.10">
    <property type="entry name" value="Protein tyrosine phosphatase superfamily"/>
    <property type="match status" value="1"/>
</dbReference>
<dbReference type="InterPro" id="IPR029021">
    <property type="entry name" value="Prot-tyrosine_phosphatase-like"/>
</dbReference>
<comment type="similarity">
    <text evidence="1">Belongs to the protein-tyrosine phosphatase family.</text>
</comment>
<dbReference type="SUPFAM" id="SSF52799">
    <property type="entry name" value="(Phosphotyrosine protein) phosphatases II"/>
    <property type="match status" value="1"/>
</dbReference>
<organism evidence="3 4">
    <name type="scientific">Actinotignum sanguinis</name>
    <dbReference type="NCBI Taxonomy" id="1445614"/>
    <lineage>
        <taxon>Bacteria</taxon>
        <taxon>Bacillati</taxon>
        <taxon>Actinomycetota</taxon>
        <taxon>Actinomycetes</taxon>
        <taxon>Actinomycetales</taxon>
        <taxon>Actinomycetaceae</taxon>
        <taxon>Actinotignum</taxon>
    </lineage>
</organism>
<dbReference type="RefSeq" id="WP_126134982.1">
    <property type="nucleotide sequence ID" value="NZ_CAMXYX010000004.1"/>
</dbReference>
<evidence type="ECO:0000313" key="3">
    <source>
        <dbReference type="EMBL" id="MDE1656397.1"/>
    </source>
</evidence>
<evidence type="ECO:0000256" key="1">
    <source>
        <dbReference type="ARBA" id="ARBA00009580"/>
    </source>
</evidence>
<evidence type="ECO:0000313" key="4">
    <source>
        <dbReference type="Proteomes" id="UP001219297"/>
    </source>
</evidence>
<sequence length="241" mass="25531">MTSPRLPLGLHNLRSLGGTPVAGGHIRERALLRSSAAFRHDESLGDFLRAQGITGVIDLRDDAERAGTTNWADYGVSVASVPIFNNQLAHLEWSELADLYMQMARNFGGQLAQAVTAVAELSAEGGVLIHCTAGKDRTGVVTGLILSILGASRETILADYLTSATALGESYQEDLAFVMGREYIPGAAAHRAVYVTEEALSAATVRIEAAGGAREYLLGHGIDPAVFNLLHAHLVEPDTGL</sequence>
<keyword evidence="4" id="KW-1185">Reference proteome</keyword>
<name>A0ABT5V5Z8_9ACTO</name>
<dbReference type="PROSITE" id="PS00383">
    <property type="entry name" value="TYR_PHOSPHATASE_1"/>
    <property type="match status" value="1"/>
</dbReference>
<dbReference type="GeneID" id="83608256"/>
<comment type="caution">
    <text evidence="3">The sequence shown here is derived from an EMBL/GenBank/DDBJ whole genome shotgun (WGS) entry which is preliminary data.</text>
</comment>
<dbReference type="PANTHER" id="PTHR31126">
    <property type="entry name" value="TYROSINE-PROTEIN PHOSPHATASE"/>
    <property type="match status" value="1"/>
</dbReference>